<protein>
    <submittedName>
        <fullName evidence="1">Uncharacterized protein</fullName>
    </submittedName>
</protein>
<sequence>MRHSALSFHRLPVEGGWPRLFLPFVADKVPLGKVHLPDGPLDEDGLERGRRVGAVGGGGIAGGEGYYAQDGTVLVGVPPPRLALGALLGLGLLVAVA</sequence>
<evidence type="ECO:0000313" key="1">
    <source>
        <dbReference type="EMBL" id="CCF42535.1"/>
    </source>
</evidence>
<organism evidence="1 2">
    <name type="scientific">Colletotrichum higginsianum (strain IMI 349063)</name>
    <name type="common">Crucifer anthracnose fungus</name>
    <dbReference type="NCBI Taxonomy" id="759273"/>
    <lineage>
        <taxon>Eukaryota</taxon>
        <taxon>Fungi</taxon>
        <taxon>Dikarya</taxon>
        <taxon>Ascomycota</taxon>
        <taxon>Pezizomycotina</taxon>
        <taxon>Sordariomycetes</taxon>
        <taxon>Hypocreomycetidae</taxon>
        <taxon>Glomerellales</taxon>
        <taxon>Glomerellaceae</taxon>
        <taxon>Colletotrichum</taxon>
        <taxon>Colletotrichum destructivum species complex</taxon>
    </lineage>
</organism>
<dbReference type="HOGENOM" id="CLU_2346568_0_0_1"/>
<accession>H1VQM9</accession>
<evidence type="ECO:0000313" key="2">
    <source>
        <dbReference type="Proteomes" id="UP000007174"/>
    </source>
</evidence>
<name>H1VQM9_COLHI</name>
<dbReference type="EMBL" id="CACQ02005459">
    <property type="protein sequence ID" value="CCF42535.1"/>
    <property type="molecule type" value="Genomic_DNA"/>
</dbReference>
<dbReference type="Proteomes" id="UP000007174">
    <property type="component" value="Unassembled WGS sequence"/>
</dbReference>
<reference evidence="2" key="1">
    <citation type="journal article" date="2012" name="Nat. Genet.">
        <title>Lifestyle transitions in plant pathogenic Colletotrichum fungi deciphered by genome and transcriptome analyses.</title>
        <authorList>
            <person name="O'Connell R.J."/>
            <person name="Thon M.R."/>
            <person name="Hacquard S."/>
            <person name="Amyotte S.G."/>
            <person name="Kleemann J."/>
            <person name="Torres M.F."/>
            <person name="Damm U."/>
            <person name="Buiate E.A."/>
            <person name="Epstein L."/>
            <person name="Alkan N."/>
            <person name="Altmueller J."/>
            <person name="Alvarado-Balderrama L."/>
            <person name="Bauser C.A."/>
            <person name="Becker C."/>
            <person name="Birren B.W."/>
            <person name="Chen Z."/>
            <person name="Choi J."/>
            <person name="Crouch J.A."/>
            <person name="Duvick J.P."/>
            <person name="Farman M.A."/>
            <person name="Gan P."/>
            <person name="Heiman D."/>
            <person name="Henrissat B."/>
            <person name="Howard R.J."/>
            <person name="Kabbage M."/>
            <person name="Koch C."/>
            <person name="Kracher B."/>
            <person name="Kubo Y."/>
            <person name="Law A.D."/>
            <person name="Lebrun M.-H."/>
            <person name="Lee Y.-H."/>
            <person name="Miyara I."/>
            <person name="Moore N."/>
            <person name="Neumann U."/>
            <person name="Nordstroem K."/>
            <person name="Panaccione D.G."/>
            <person name="Panstruga R."/>
            <person name="Place M."/>
            <person name="Proctor R.H."/>
            <person name="Prusky D."/>
            <person name="Rech G."/>
            <person name="Reinhardt R."/>
            <person name="Rollins J.A."/>
            <person name="Rounsley S."/>
            <person name="Schardl C.L."/>
            <person name="Schwartz D.C."/>
            <person name="Shenoy N."/>
            <person name="Shirasu K."/>
            <person name="Sikhakolli U.R."/>
            <person name="Stueber K."/>
            <person name="Sukno S.A."/>
            <person name="Sweigard J.A."/>
            <person name="Takano Y."/>
            <person name="Takahara H."/>
            <person name="Trail F."/>
            <person name="van der Does H.C."/>
            <person name="Voll L.M."/>
            <person name="Will I."/>
            <person name="Young S."/>
            <person name="Zeng Q."/>
            <person name="Zhang J."/>
            <person name="Zhou S."/>
            <person name="Dickman M.B."/>
            <person name="Schulze-Lefert P."/>
            <person name="Ver Loren van Themaat E."/>
            <person name="Ma L.-J."/>
            <person name="Vaillancourt L.J."/>
        </authorList>
    </citation>
    <scope>NUCLEOTIDE SEQUENCE [LARGE SCALE GENOMIC DNA]</scope>
    <source>
        <strain evidence="2">IMI 349063</strain>
    </source>
</reference>
<dbReference type="AlphaFoldDB" id="H1VQM9"/>
<gene>
    <name evidence="1" type="ORF">CH063_12503</name>
</gene>
<proteinExistence type="predicted"/>